<accession>A0A445EG61</accession>
<sequence length="197" mass="21388">MVEDDATLVPEPPTEIQLEVSQPPLSQTDDSQEVLPPPVRPPKLPPKKKSSKQEKATPGSSFQAATTPPVATPPVTTQPTTLPPSHPMQGASQGTGLFYHHMSPYFLPEFYPPKETTHTTSYLQSKPRKFGQPTNAVLGLESVADHRSTGLDPHAHYSGRRASLFLFILLMMLPNDLGLLELPAALLALAITSGVRR</sequence>
<feature type="compositionally biased region" description="Polar residues" evidence="1">
    <location>
        <begin position="19"/>
        <end position="29"/>
    </location>
</feature>
<dbReference type="AlphaFoldDB" id="A0A445EG61"/>
<name>A0A445EG61_ARAHY</name>
<reference evidence="2 3" key="1">
    <citation type="submission" date="2019-01" db="EMBL/GenBank/DDBJ databases">
        <title>Sequencing of cultivated peanut Arachis hypogaea provides insights into genome evolution and oil improvement.</title>
        <authorList>
            <person name="Chen X."/>
        </authorList>
    </citation>
    <scope>NUCLEOTIDE SEQUENCE [LARGE SCALE GENOMIC DNA]</scope>
    <source>
        <strain evidence="3">cv. Fuhuasheng</strain>
        <tissue evidence="2">Leaves</tissue>
    </source>
</reference>
<protein>
    <submittedName>
        <fullName evidence="2">Uncharacterized protein</fullName>
    </submittedName>
</protein>
<evidence type="ECO:0000313" key="2">
    <source>
        <dbReference type="EMBL" id="RYR74319.1"/>
    </source>
</evidence>
<proteinExistence type="predicted"/>
<feature type="compositionally biased region" description="Low complexity" evidence="1">
    <location>
        <begin position="63"/>
        <end position="80"/>
    </location>
</feature>
<feature type="compositionally biased region" description="Pro residues" evidence="1">
    <location>
        <begin position="35"/>
        <end position="44"/>
    </location>
</feature>
<keyword evidence="3" id="KW-1185">Reference proteome</keyword>
<feature type="region of interest" description="Disordered" evidence="1">
    <location>
        <begin position="1"/>
        <end position="94"/>
    </location>
</feature>
<comment type="caution">
    <text evidence="2">The sequence shown here is derived from an EMBL/GenBank/DDBJ whole genome shotgun (WGS) entry which is preliminary data.</text>
</comment>
<organism evidence="2 3">
    <name type="scientific">Arachis hypogaea</name>
    <name type="common">Peanut</name>
    <dbReference type="NCBI Taxonomy" id="3818"/>
    <lineage>
        <taxon>Eukaryota</taxon>
        <taxon>Viridiplantae</taxon>
        <taxon>Streptophyta</taxon>
        <taxon>Embryophyta</taxon>
        <taxon>Tracheophyta</taxon>
        <taxon>Spermatophyta</taxon>
        <taxon>Magnoliopsida</taxon>
        <taxon>eudicotyledons</taxon>
        <taxon>Gunneridae</taxon>
        <taxon>Pentapetalae</taxon>
        <taxon>rosids</taxon>
        <taxon>fabids</taxon>
        <taxon>Fabales</taxon>
        <taxon>Fabaceae</taxon>
        <taxon>Papilionoideae</taxon>
        <taxon>50 kb inversion clade</taxon>
        <taxon>dalbergioids sensu lato</taxon>
        <taxon>Dalbergieae</taxon>
        <taxon>Pterocarpus clade</taxon>
        <taxon>Arachis</taxon>
    </lineage>
</organism>
<evidence type="ECO:0000313" key="3">
    <source>
        <dbReference type="Proteomes" id="UP000289738"/>
    </source>
</evidence>
<evidence type="ECO:0000256" key="1">
    <source>
        <dbReference type="SAM" id="MobiDB-lite"/>
    </source>
</evidence>
<gene>
    <name evidence="2" type="ORF">Ahy_A02g008992</name>
</gene>
<dbReference type="EMBL" id="SDMP01000002">
    <property type="protein sequence ID" value="RYR74319.1"/>
    <property type="molecule type" value="Genomic_DNA"/>
</dbReference>
<dbReference type="Proteomes" id="UP000289738">
    <property type="component" value="Chromosome A02"/>
</dbReference>